<comment type="caution">
    <text evidence="7">The sequence shown here is derived from an EMBL/GenBank/DDBJ whole genome shotgun (WGS) entry which is preliminary data.</text>
</comment>
<protein>
    <recommendedName>
        <fullName evidence="6">MYND-type domain-containing protein</fullName>
    </recommendedName>
</protein>
<organism evidence="7 8">
    <name type="scientific">Leucocoprinus birnbaumii</name>
    <dbReference type="NCBI Taxonomy" id="56174"/>
    <lineage>
        <taxon>Eukaryota</taxon>
        <taxon>Fungi</taxon>
        <taxon>Dikarya</taxon>
        <taxon>Basidiomycota</taxon>
        <taxon>Agaricomycotina</taxon>
        <taxon>Agaricomycetes</taxon>
        <taxon>Agaricomycetidae</taxon>
        <taxon>Agaricales</taxon>
        <taxon>Agaricineae</taxon>
        <taxon>Agaricaceae</taxon>
        <taxon>Leucocoprinus</taxon>
    </lineage>
</organism>
<evidence type="ECO:0000256" key="3">
    <source>
        <dbReference type="ARBA" id="ARBA00022833"/>
    </source>
</evidence>
<dbReference type="InterPro" id="IPR002893">
    <property type="entry name" value="Znf_MYND"/>
</dbReference>
<evidence type="ECO:0000256" key="5">
    <source>
        <dbReference type="SAM" id="MobiDB-lite"/>
    </source>
</evidence>
<evidence type="ECO:0000256" key="2">
    <source>
        <dbReference type="ARBA" id="ARBA00022771"/>
    </source>
</evidence>
<name>A0AAD5VU52_9AGAR</name>
<evidence type="ECO:0000313" key="7">
    <source>
        <dbReference type="EMBL" id="KAJ3569935.1"/>
    </source>
</evidence>
<reference evidence="7" key="1">
    <citation type="submission" date="2022-07" db="EMBL/GenBank/DDBJ databases">
        <title>Genome Sequence of Leucocoprinus birnbaumii.</title>
        <authorList>
            <person name="Buettner E."/>
        </authorList>
    </citation>
    <scope>NUCLEOTIDE SEQUENCE</scope>
    <source>
        <strain evidence="7">VT141</strain>
    </source>
</reference>
<evidence type="ECO:0000256" key="4">
    <source>
        <dbReference type="PROSITE-ProRule" id="PRU00134"/>
    </source>
</evidence>
<sequence>MANYYSHQSQAPPAANFDSIPNGHPTKQRNTHVCDSCGNIEPGYGTKFRVCGGCLSGVYCSKPCQDMSWPTHRAVCRVNAQNYALAHHNVYSDPRLAKQLRNFISAHEQLFQWAGFQALQVKRMSSNIRHKALLIVLDYQNHPKLLQQFSVAQTQILPMADVMRDVDPAVIEEMKRREARSRNSGGLGCMLLLVQCGMPGVAEFVPVELPRSITWDARDDWEYTLRKFVSEGRTDFLPISTTSRGIVYG</sequence>
<feature type="compositionally biased region" description="Polar residues" evidence="5">
    <location>
        <begin position="1"/>
        <end position="11"/>
    </location>
</feature>
<dbReference type="Gene3D" id="6.10.140.2220">
    <property type="match status" value="1"/>
</dbReference>
<dbReference type="Pfam" id="PF01753">
    <property type="entry name" value="zf-MYND"/>
    <property type="match status" value="1"/>
</dbReference>
<dbReference type="PROSITE" id="PS50865">
    <property type="entry name" value="ZF_MYND_2"/>
    <property type="match status" value="1"/>
</dbReference>
<keyword evidence="1" id="KW-0479">Metal-binding</keyword>
<evidence type="ECO:0000313" key="8">
    <source>
        <dbReference type="Proteomes" id="UP001213000"/>
    </source>
</evidence>
<dbReference type="GO" id="GO:0008270">
    <property type="term" value="F:zinc ion binding"/>
    <property type="evidence" value="ECO:0007669"/>
    <property type="project" value="UniProtKB-KW"/>
</dbReference>
<dbReference type="EMBL" id="JANIEX010000262">
    <property type="protein sequence ID" value="KAJ3569935.1"/>
    <property type="molecule type" value="Genomic_DNA"/>
</dbReference>
<keyword evidence="3" id="KW-0862">Zinc</keyword>
<dbReference type="AlphaFoldDB" id="A0AAD5VU52"/>
<feature type="domain" description="MYND-type" evidence="6">
    <location>
        <begin position="34"/>
        <end position="76"/>
    </location>
</feature>
<dbReference type="SUPFAM" id="SSF144232">
    <property type="entry name" value="HIT/MYND zinc finger-like"/>
    <property type="match status" value="1"/>
</dbReference>
<evidence type="ECO:0000256" key="1">
    <source>
        <dbReference type="ARBA" id="ARBA00022723"/>
    </source>
</evidence>
<proteinExistence type="predicted"/>
<feature type="region of interest" description="Disordered" evidence="5">
    <location>
        <begin position="1"/>
        <end position="22"/>
    </location>
</feature>
<evidence type="ECO:0000259" key="6">
    <source>
        <dbReference type="PROSITE" id="PS50865"/>
    </source>
</evidence>
<gene>
    <name evidence="7" type="ORF">NP233_g4733</name>
</gene>
<keyword evidence="8" id="KW-1185">Reference proteome</keyword>
<accession>A0AAD5VU52</accession>
<keyword evidence="2 4" id="KW-0863">Zinc-finger</keyword>
<dbReference type="Proteomes" id="UP001213000">
    <property type="component" value="Unassembled WGS sequence"/>
</dbReference>